<organism evidence="4">
    <name type="scientific">Glaciozyma antarctica (strain PI12)</name>
    <name type="common">Antarctic psychrophilic yeast</name>
    <name type="synonym">Leucosporidium antarcticum</name>
    <dbReference type="NCBI Taxonomy" id="1332765"/>
    <lineage>
        <taxon>Eukaryota</taxon>
        <taxon>Fungi</taxon>
        <taxon>Dikarya</taxon>
        <taxon>Basidiomycota</taxon>
        <taxon>Pucciniomycotina</taxon>
        <taxon>Microbotryomycetes</taxon>
        <taxon>Kriegeriales</taxon>
        <taxon>Camptobasidiaceae</taxon>
        <taxon>Glaciozyma</taxon>
    </lineage>
</organism>
<protein>
    <submittedName>
        <fullName evidence="4">Beta-1,3-(4)-glucanase</fullName>
        <ecNumber evidence="4">3.2.1.6</ecNumber>
    </submittedName>
</protein>
<reference evidence="4" key="1">
    <citation type="submission" date="2014-07" db="EMBL/GenBank/DDBJ databases">
        <title>Recombinant production and characterization of novel cold active beta-1,3-(4)-glucanase from psychrophilic yeast, Glaciozyma antarctica PI12.</title>
        <authorList>
            <person name="Mohammadi S."/>
            <person name="Illias R.M."/>
            <person name="Mahadi N.M."/>
            <person name="Abu Bakar F.D."/>
            <person name="Abdul Murad A.M."/>
        </authorList>
    </citation>
    <scope>NUCLEOTIDE SEQUENCE</scope>
</reference>
<dbReference type="PANTHER" id="PTHR10963:SF24">
    <property type="entry name" value="GLYCOSIDASE C21B10.07-RELATED"/>
    <property type="match status" value="1"/>
</dbReference>
<dbReference type="Pfam" id="PF26113">
    <property type="entry name" value="GH16_XgeA"/>
    <property type="match status" value="1"/>
</dbReference>
<dbReference type="CDD" id="cd02181">
    <property type="entry name" value="GH16_fungal_Lam16A_glucanase"/>
    <property type="match status" value="1"/>
</dbReference>
<feature type="region of interest" description="Disordered" evidence="1">
    <location>
        <begin position="49"/>
        <end position="103"/>
    </location>
</feature>
<proteinExistence type="evidence at transcript level"/>
<feature type="signal peptide" evidence="2">
    <location>
        <begin position="1"/>
        <end position="22"/>
    </location>
</feature>
<dbReference type="GO" id="GO:0052861">
    <property type="term" value="F:endo-1,3(4)-beta-glucanase activity"/>
    <property type="evidence" value="ECO:0007669"/>
    <property type="project" value="UniProtKB-EC"/>
</dbReference>
<dbReference type="Gene3D" id="2.60.120.200">
    <property type="match status" value="1"/>
</dbReference>
<name>A0A141AYI5_GLAA1</name>
<dbReference type="InterPro" id="IPR000757">
    <property type="entry name" value="Beta-glucanase-like"/>
</dbReference>
<keyword evidence="2" id="KW-0732">Signal</keyword>
<sequence length="393" mass="42825">MLSSITSITLLSLLAVTIPSNAQPLDARHPSLVPIPSLPGHAADINSNTTLPVWGRRRSNHQRALTTKPKKDRKSQASIIPRSSTMTTTTSKAPAPTPTSPYALTRSHQGASFFDGWDFFTWPDPTHGQVNFLNKGQAYDKGLVSTTSSGSTILKVDDWSWLGAGQHRDSVRITSKEQFREGTMVVMDAAKMPHGPGVWPAFWSVGADWPYNGEIDIVEGVHNSVKNQYTLHTYEGCTLKQPMQASGTPLETNCDVAATGNAGCGIRDTSSRTFGSGWNSAGGGVYVMNWDSTGISMWVFLRGNIPADITAEKPNYQSWGPPRARFESGETCNISQYFGAQTLIFNITLCGDWAGSVYNQAGFSGTCSQAVQDPRNFVNAEFEINYVKIFNLK</sequence>
<dbReference type="EMBL" id="KM186795">
    <property type="protein sequence ID" value="AKA58771.1"/>
    <property type="molecule type" value="mRNA"/>
</dbReference>
<dbReference type="PROSITE" id="PS51762">
    <property type="entry name" value="GH16_2"/>
    <property type="match status" value="1"/>
</dbReference>
<feature type="non-terminal residue" evidence="4">
    <location>
        <position position="1"/>
    </location>
</feature>
<evidence type="ECO:0000256" key="2">
    <source>
        <dbReference type="SAM" id="SignalP"/>
    </source>
</evidence>
<keyword evidence="4" id="KW-0378">Hydrolase</keyword>
<accession>A0A141AYI5</accession>
<feature type="chain" id="PRO_5007491917" evidence="2">
    <location>
        <begin position="23"/>
        <end position="393"/>
    </location>
</feature>
<keyword evidence="4" id="KW-0326">Glycosidase</keyword>
<feature type="compositionally biased region" description="Low complexity" evidence="1">
    <location>
        <begin position="83"/>
        <end position="103"/>
    </location>
</feature>
<dbReference type="GO" id="GO:0009251">
    <property type="term" value="P:glucan catabolic process"/>
    <property type="evidence" value="ECO:0007669"/>
    <property type="project" value="TreeGrafter"/>
</dbReference>
<dbReference type="PANTHER" id="PTHR10963">
    <property type="entry name" value="GLYCOSYL HYDROLASE-RELATED"/>
    <property type="match status" value="1"/>
</dbReference>
<evidence type="ECO:0000256" key="1">
    <source>
        <dbReference type="SAM" id="MobiDB-lite"/>
    </source>
</evidence>
<dbReference type="InterPro" id="IPR013320">
    <property type="entry name" value="ConA-like_dom_sf"/>
</dbReference>
<evidence type="ECO:0000313" key="4">
    <source>
        <dbReference type="EMBL" id="AKA58771.1"/>
    </source>
</evidence>
<dbReference type="AlphaFoldDB" id="A0A141AYI5"/>
<dbReference type="EC" id="3.2.1.6" evidence="4"/>
<feature type="domain" description="GH16" evidence="3">
    <location>
        <begin position="90"/>
        <end position="362"/>
    </location>
</feature>
<dbReference type="InterPro" id="IPR050546">
    <property type="entry name" value="Glycosyl_Hydrlase_16"/>
</dbReference>
<dbReference type="SUPFAM" id="SSF49899">
    <property type="entry name" value="Concanavalin A-like lectins/glucanases"/>
    <property type="match status" value="1"/>
</dbReference>
<evidence type="ECO:0000259" key="3">
    <source>
        <dbReference type="PROSITE" id="PS51762"/>
    </source>
</evidence>